<keyword evidence="5" id="KW-1185">Reference proteome</keyword>
<feature type="region of interest" description="Disordered" evidence="3">
    <location>
        <begin position="101"/>
        <end position="235"/>
    </location>
</feature>
<name>A0ABZ1SZN1_9ACTN</name>
<evidence type="ECO:0000256" key="2">
    <source>
        <dbReference type="PROSITE-ProRule" id="PRU00252"/>
    </source>
</evidence>
<evidence type="ECO:0000313" key="5">
    <source>
        <dbReference type="Proteomes" id="UP001432011"/>
    </source>
</evidence>
<dbReference type="EMBL" id="CP108085">
    <property type="protein sequence ID" value="WUP77764.1"/>
    <property type="molecule type" value="Genomic_DNA"/>
</dbReference>
<dbReference type="Gene3D" id="2.40.50.140">
    <property type="entry name" value="Nucleic acid-binding proteins"/>
    <property type="match status" value="1"/>
</dbReference>
<dbReference type="InterPro" id="IPR012340">
    <property type="entry name" value="NA-bd_OB-fold"/>
</dbReference>
<organism evidence="4 5">
    <name type="scientific">Microbispora hainanensis</name>
    <dbReference type="NCBI Taxonomy" id="568844"/>
    <lineage>
        <taxon>Bacteria</taxon>
        <taxon>Bacillati</taxon>
        <taxon>Actinomycetota</taxon>
        <taxon>Actinomycetes</taxon>
        <taxon>Streptosporangiales</taxon>
        <taxon>Streptosporangiaceae</taxon>
        <taxon>Microbispora</taxon>
    </lineage>
</organism>
<gene>
    <name evidence="4" type="ORF">OG913_12355</name>
</gene>
<protein>
    <submittedName>
        <fullName evidence="4">Single-stranded DNA-binding protein</fullName>
    </submittedName>
</protein>
<evidence type="ECO:0000313" key="4">
    <source>
        <dbReference type="EMBL" id="WUP77764.1"/>
    </source>
</evidence>
<dbReference type="PROSITE" id="PS50935">
    <property type="entry name" value="SSB"/>
    <property type="match status" value="1"/>
</dbReference>
<keyword evidence="1 2" id="KW-0238">DNA-binding</keyword>
<accession>A0ABZ1SZN1</accession>
<sequence length="235" mass="24764">MHRNEVVLAGRLSMEPAHRELPGGALLTQWRLAVRRPGSRSGRQRSDAIECATIDDGVRAMLAGWQRDDLVEVEGALRRRWWRGGSRYEIEVRTARRVETAAPRIRPRRRTPQADDERAATRNGRAAEVAEAPDLVMPEAASCGDDAGAGIGRAGAAPDAPDTVTPEAGPWGDGPAARVGQAGDGHGVPDAAMSQAAPSGDVSGASPAASSCHHQDEAVSAEFAGEVVSQSRRSA</sequence>
<dbReference type="GO" id="GO:0003677">
    <property type="term" value="F:DNA binding"/>
    <property type="evidence" value="ECO:0007669"/>
    <property type="project" value="UniProtKB-KW"/>
</dbReference>
<evidence type="ECO:0000256" key="1">
    <source>
        <dbReference type="ARBA" id="ARBA00023125"/>
    </source>
</evidence>
<evidence type="ECO:0000256" key="3">
    <source>
        <dbReference type="SAM" id="MobiDB-lite"/>
    </source>
</evidence>
<dbReference type="InterPro" id="IPR000424">
    <property type="entry name" value="Primosome_PriB/ssb"/>
</dbReference>
<dbReference type="SUPFAM" id="SSF50249">
    <property type="entry name" value="Nucleic acid-binding proteins"/>
    <property type="match status" value="1"/>
</dbReference>
<proteinExistence type="predicted"/>
<dbReference type="Proteomes" id="UP001432011">
    <property type="component" value="Chromosome"/>
</dbReference>
<reference evidence="4" key="1">
    <citation type="submission" date="2022-10" db="EMBL/GenBank/DDBJ databases">
        <title>The complete genomes of actinobacterial strains from the NBC collection.</title>
        <authorList>
            <person name="Joergensen T.S."/>
            <person name="Alvarez Arevalo M."/>
            <person name="Sterndorff E.B."/>
            <person name="Faurdal D."/>
            <person name="Vuksanovic O."/>
            <person name="Mourched A.-S."/>
            <person name="Charusanti P."/>
            <person name="Shaw S."/>
            <person name="Blin K."/>
            <person name="Weber T."/>
        </authorList>
    </citation>
    <scope>NUCLEOTIDE SEQUENCE</scope>
    <source>
        <strain evidence="4">NBC_00254</strain>
    </source>
</reference>
<dbReference type="RefSeq" id="WP_147944952.1">
    <property type="nucleotide sequence ID" value="NZ_CP108085.1"/>
</dbReference>